<dbReference type="KEGG" id="nhe:NECHADRAFT_82155"/>
<dbReference type="eggNOG" id="KOG2742">
    <property type="taxonomic scope" value="Eukaryota"/>
</dbReference>
<dbReference type="GeneID" id="9672198"/>
<dbReference type="PANTHER" id="PTHR43377">
    <property type="entry name" value="BILIVERDIN REDUCTASE A"/>
    <property type="match status" value="1"/>
</dbReference>
<sequence length="116" mass="12468">MITPTKLNVGVVGIGRMGQSHALNLLNKTPRADLLCACSPAEQDLRWGREHLAPHGVKLYATFDETIETPGLQAIIIASLSALHAEQTKAALGRGIHVLCEKPVCTTVKEYAEANL</sequence>
<dbReference type="InParanoid" id="C7ZAN2"/>
<dbReference type="OrthoDB" id="446809at2759"/>
<name>C7ZAN2_FUSV7</name>
<dbReference type="Proteomes" id="UP000005206">
    <property type="component" value="Chromosome 6"/>
</dbReference>
<protein>
    <recommendedName>
        <fullName evidence="1">Gfo/Idh/MocA-like oxidoreductase N-terminal domain-containing protein</fullName>
    </recommendedName>
</protein>
<dbReference type="HOGENOM" id="CLU_146169_0_0_1"/>
<dbReference type="GO" id="GO:0000166">
    <property type="term" value="F:nucleotide binding"/>
    <property type="evidence" value="ECO:0007669"/>
    <property type="project" value="InterPro"/>
</dbReference>
<feature type="domain" description="Gfo/Idh/MocA-like oxidoreductase N-terminal" evidence="1">
    <location>
        <begin position="7"/>
        <end position="113"/>
    </location>
</feature>
<reference evidence="2 3" key="1">
    <citation type="journal article" date="2009" name="PLoS Genet.">
        <title>The genome of Nectria haematococca: contribution of supernumerary chromosomes to gene expansion.</title>
        <authorList>
            <person name="Coleman J.J."/>
            <person name="Rounsley S.D."/>
            <person name="Rodriguez-Carres M."/>
            <person name="Kuo A."/>
            <person name="Wasmann C.C."/>
            <person name="Grimwood J."/>
            <person name="Schmutz J."/>
            <person name="Taga M."/>
            <person name="White G.J."/>
            <person name="Zhou S."/>
            <person name="Schwartz D.C."/>
            <person name="Freitag M."/>
            <person name="Ma L.J."/>
            <person name="Danchin E.G."/>
            <person name="Henrissat B."/>
            <person name="Coutinho P.M."/>
            <person name="Nelson D.R."/>
            <person name="Straney D."/>
            <person name="Napoli C.A."/>
            <person name="Barker B.M."/>
            <person name="Gribskov M."/>
            <person name="Rep M."/>
            <person name="Kroken S."/>
            <person name="Molnar I."/>
            <person name="Rensing C."/>
            <person name="Kennell J.C."/>
            <person name="Zamora J."/>
            <person name="Farman M.L."/>
            <person name="Selker E.U."/>
            <person name="Salamov A."/>
            <person name="Shapiro H."/>
            <person name="Pangilinan J."/>
            <person name="Lindquist E."/>
            <person name="Lamers C."/>
            <person name="Grigoriev I.V."/>
            <person name="Geiser D.M."/>
            <person name="Covert S.F."/>
            <person name="Temporini E."/>
            <person name="Vanetten H.D."/>
        </authorList>
    </citation>
    <scope>NUCLEOTIDE SEQUENCE [LARGE SCALE GENOMIC DNA]</scope>
    <source>
        <strain evidence="3">ATCC MYA-4622 / CBS 123669 / FGSC 9596 / NRRL 45880 / 77-13-4</strain>
    </source>
</reference>
<dbReference type="VEuPathDB" id="FungiDB:NECHADRAFT_82155"/>
<evidence type="ECO:0000313" key="2">
    <source>
        <dbReference type="EMBL" id="EEU39303.1"/>
    </source>
</evidence>
<dbReference type="EMBL" id="GG698912">
    <property type="protein sequence ID" value="EEU39303.1"/>
    <property type="molecule type" value="Genomic_DNA"/>
</dbReference>
<organism evidence="2 3">
    <name type="scientific">Fusarium vanettenii (strain ATCC MYA-4622 / CBS 123669 / FGSC 9596 / NRRL 45880 / 77-13-4)</name>
    <name type="common">Fusarium solani subsp. pisi</name>
    <dbReference type="NCBI Taxonomy" id="660122"/>
    <lineage>
        <taxon>Eukaryota</taxon>
        <taxon>Fungi</taxon>
        <taxon>Dikarya</taxon>
        <taxon>Ascomycota</taxon>
        <taxon>Pezizomycotina</taxon>
        <taxon>Sordariomycetes</taxon>
        <taxon>Hypocreomycetidae</taxon>
        <taxon>Hypocreales</taxon>
        <taxon>Nectriaceae</taxon>
        <taxon>Fusarium</taxon>
        <taxon>Fusarium solani species complex</taxon>
        <taxon>Fusarium vanettenii</taxon>
    </lineage>
</organism>
<dbReference type="InterPro" id="IPR000683">
    <property type="entry name" value="Gfo/Idh/MocA-like_OxRdtase_N"/>
</dbReference>
<dbReference type="InterPro" id="IPR051450">
    <property type="entry name" value="Gfo/Idh/MocA_Oxidoreductases"/>
</dbReference>
<dbReference type="SUPFAM" id="SSF51735">
    <property type="entry name" value="NAD(P)-binding Rossmann-fold domains"/>
    <property type="match status" value="1"/>
</dbReference>
<dbReference type="Gene3D" id="3.40.50.720">
    <property type="entry name" value="NAD(P)-binding Rossmann-like Domain"/>
    <property type="match status" value="1"/>
</dbReference>
<accession>C7ZAN2</accession>
<gene>
    <name evidence="2" type="ORF">NECHADRAFT_82155</name>
</gene>
<proteinExistence type="predicted"/>
<dbReference type="Pfam" id="PF01408">
    <property type="entry name" value="GFO_IDH_MocA"/>
    <property type="match status" value="1"/>
</dbReference>
<dbReference type="InterPro" id="IPR036291">
    <property type="entry name" value="NAD(P)-bd_dom_sf"/>
</dbReference>
<dbReference type="RefSeq" id="XP_003045016.1">
    <property type="nucleotide sequence ID" value="XM_003044970.1"/>
</dbReference>
<dbReference type="STRING" id="660122.C7ZAN2"/>
<dbReference type="AlphaFoldDB" id="C7ZAN2"/>
<dbReference type="PANTHER" id="PTHR43377:SF1">
    <property type="entry name" value="BILIVERDIN REDUCTASE A"/>
    <property type="match status" value="1"/>
</dbReference>
<evidence type="ECO:0000259" key="1">
    <source>
        <dbReference type="Pfam" id="PF01408"/>
    </source>
</evidence>
<keyword evidence="3" id="KW-1185">Reference proteome</keyword>
<evidence type="ECO:0000313" key="3">
    <source>
        <dbReference type="Proteomes" id="UP000005206"/>
    </source>
</evidence>